<dbReference type="Pfam" id="PF00535">
    <property type="entry name" value="Glycos_transf_2"/>
    <property type="match status" value="1"/>
</dbReference>
<sequence length="328" mass="37101">MTRLRVSIVLCTYNGAAHLQPQLDSLLAQTRLPDEIVIGDDGSTDASVDMLQAFAVRAQDAGIEVQLVRHRENLGYVDNFSVGLRAAQGDVLFLCDQDDVWRTDKLARMAECFEQDSSLLLLHGDARLVDDEGHSLGCSLFEALQMTAPEREAIHDGRAFDVVLRRSFVTGATAALRRDLVATALPVAPGWIHDEWLAAVAAAVGRVDFIDQPLIDYRQHGANQIGMRKRNLAMKWRDLLLPRGRLLAGEAERLRLLEEYLARAAFHGSRDRAAQVRDKRTHFERRVAMGRLPRWRRWSPVLREARGGFYRRYGTGIRSLLRDLLRRD</sequence>
<feature type="domain" description="Glycosyltransferase 2-like" evidence="1">
    <location>
        <begin position="7"/>
        <end position="117"/>
    </location>
</feature>
<organism evidence="2 3">
    <name type="scientific">Rhodanobacter caeni</name>
    <dbReference type="NCBI Taxonomy" id="657654"/>
    <lineage>
        <taxon>Bacteria</taxon>
        <taxon>Pseudomonadati</taxon>
        <taxon>Pseudomonadota</taxon>
        <taxon>Gammaproteobacteria</taxon>
        <taxon>Lysobacterales</taxon>
        <taxon>Rhodanobacteraceae</taxon>
        <taxon>Rhodanobacter</taxon>
    </lineage>
</organism>
<gene>
    <name evidence="2" type="ORF">GCM10009126_00070</name>
</gene>
<dbReference type="InterPro" id="IPR029044">
    <property type="entry name" value="Nucleotide-diphossugar_trans"/>
</dbReference>
<dbReference type="PANTHER" id="PTHR43685:SF11">
    <property type="entry name" value="GLYCOSYLTRANSFERASE TAGX-RELATED"/>
    <property type="match status" value="1"/>
</dbReference>
<comment type="caution">
    <text evidence="2">The sequence shown here is derived from an EMBL/GenBank/DDBJ whole genome shotgun (WGS) entry which is preliminary data.</text>
</comment>
<dbReference type="InterPro" id="IPR001173">
    <property type="entry name" value="Glyco_trans_2-like"/>
</dbReference>
<dbReference type="InterPro" id="IPR050834">
    <property type="entry name" value="Glycosyltransf_2"/>
</dbReference>
<dbReference type="Proteomes" id="UP001500657">
    <property type="component" value="Unassembled WGS sequence"/>
</dbReference>
<accession>A0ABN0U5D3</accession>
<dbReference type="Gene3D" id="3.90.550.10">
    <property type="entry name" value="Spore Coat Polysaccharide Biosynthesis Protein SpsA, Chain A"/>
    <property type="match status" value="1"/>
</dbReference>
<evidence type="ECO:0000313" key="3">
    <source>
        <dbReference type="Proteomes" id="UP001500657"/>
    </source>
</evidence>
<evidence type="ECO:0000259" key="1">
    <source>
        <dbReference type="Pfam" id="PF00535"/>
    </source>
</evidence>
<dbReference type="EMBL" id="BAAAFO010000001">
    <property type="protein sequence ID" value="GAA0238477.1"/>
    <property type="molecule type" value="Genomic_DNA"/>
</dbReference>
<evidence type="ECO:0000313" key="2">
    <source>
        <dbReference type="EMBL" id="GAA0238477.1"/>
    </source>
</evidence>
<dbReference type="RefSeq" id="WP_343878953.1">
    <property type="nucleotide sequence ID" value="NZ_BAAAFO010000001.1"/>
</dbReference>
<proteinExistence type="predicted"/>
<reference evidence="3" key="1">
    <citation type="journal article" date="2019" name="Int. J. Syst. Evol. Microbiol.">
        <title>The Global Catalogue of Microorganisms (GCM) 10K type strain sequencing project: providing services to taxonomists for standard genome sequencing and annotation.</title>
        <authorList>
            <consortium name="The Broad Institute Genomics Platform"/>
            <consortium name="The Broad Institute Genome Sequencing Center for Infectious Disease"/>
            <person name="Wu L."/>
            <person name="Ma J."/>
        </authorList>
    </citation>
    <scope>NUCLEOTIDE SEQUENCE [LARGE SCALE GENOMIC DNA]</scope>
    <source>
        <strain evidence="3">JCM 16242</strain>
    </source>
</reference>
<protein>
    <recommendedName>
        <fullName evidence="1">Glycosyltransferase 2-like domain-containing protein</fullName>
    </recommendedName>
</protein>
<dbReference type="SUPFAM" id="SSF53448">
    <property type="entry name" value="Nucleotide-diphospho-sugar transferases"/>
    <property type="match status" value="1"/>
</dbReference>
<dbReference type="CDD" id="cd04196">
    <property type="entry name" value="GT_2_like_d"/>
    <property type="match status" value="1"/>
</dbReference>
<keyword evidence="3" id="KW-1185">Reference proteome</keyword>
<dbReference type="PANTHER" id="PTHR43685">
    <property type="entry name" value="GLYCOSYLTRANSFERASE"/>
    <property type="match status" value="1"/>
</dbReference>
<name>A0ABN0U5D3_9GAMM</name>